<evidence type="ECO:0000313" key="3">
    <source>
        <dbReference type="EMBL" id="OIT00300.1"/>
    </source>
</evidence>
<dbReference type="AlphaFoldDB" id="A0A1J6I780"/>
<gene>
    <name evidence="3" type="ORF">A4A49_22321</name>
</gene>
<feature type="region of interest" description="Disordered" evidence="1">
    <location>
        <begin position="30"/>
        <end position="78"/>
    </location>
</feature>
<evidence type="ECO:0000256" key="2">
    <source>
        <dbReference type="SAM" id="SignalP"/>
    </source>
</evidence>
<reference evidence="3" key="1">
    <citation type="submission" date="2016-11" db="EMBL/GenBank/DDBJ databases">
        <title>The genome of Nicotiana attenuata.</title>
        <authorList>
            <person name="Xu S."/>
            <person name="Brockmoeller T."/>
            <person name="Gaquerel E."/>
            <person name="Navarro A."/>
            <person name="Kuhl H."/>
            <person name="Gase K."/>
            <person name="Ling Z."/>
            <person name="Zhou W."/>
            <person name="Kreitzer C."/>
            <person name="Stanke M."/>
            <person name="Tang H."/>
            <person name="Lyons E."/>
            <person name="Pandey P."/>
            <person name="Pandey S.P."/>
            <person name="Timmermann B."/>
            <person name="Baldwin I.T."/>
        </authorList>
    </citation>
    <scope>NUCLEOTIDE SEQUENCE [LARGE SCALE GENOMIC DNA]</scope>
    <source>
        <strain evidence="3">UT</strain>
    </source>
</reference>
<comment type="caution">
    <text evidence="3">The sequence shown here is derived from an EMBL/GenBank/DDBJ whole genome shotgun (WGS) entry which is preliminary data.</text>
</comment>
<keyword evidence="4" id="KW-1185">Reference proteome</keyword>
<evidence type="ECO:0000313" key="4">
    <source>
        <dbReference type="Proteomes" id="UP000187609"/>
    </source>
</evidence>
<proteinExistence type="predicted"/>
<dbReference type="Proteomes" id="UP000187609">
    <property type="component" value="Unassembled WGS sequence"/>
</dbReference>
<protein>
    <submittedName>
        <fullName evidence="3">Uncharacterized protein</fullName>
    </submittedName>
</protein>
<dbReference type="OMA" id="SDMRRVP"/>
<name>A0A1J6I780_NICAT</name>
<feature type="signal peptide" evidence="2">
    <location>
        <begin position="1"/>
        <end position="24"/>
    </location>
</feature>
<feature type="chain" id="PRO_5012023811" evidence="2">
    <location>
        <begin position="25"/>
        <end position="78"/>
    </location>
</feature>
<keyword evidence="2" id="KW-0732">Signal</keyword>
<dbReference type="EMBL" id="MJEQ01037189">
    <property type="protein sequence ID" value="OIT00300.1"/>
    <property type="molecule type" value="Genomic_DNA"/>
</dbReference>
<feature type="compositionally biased region" description="Polar residues" evidence="1">
    <location>
        <begin position="35"/>
        <end position="49"/>
    </location>
</feature>
<organism evidence="3 4">
    <name type="scientific">Nicotiana attenuata</name>
    <name type="common">Coyote tobacco</name>
    <dbReference type="NCBI Taxonomy" id="49451"/>
    <lineage>
        <taxon>Eukaryota</taxon>
        <taxon>Viridiplantae</taxon>
        <taxon>Streptophyta</taxon>
        <taxon>Embryophyta</taxon>
        <taxon>Tracheophyta</taxon>
        <taxon>Spermatophyta</taxon>
        <taxon>Magnoliopsida</taxon>
        <taxon>eudicotyledons</taxon>
        <taxon>Gunneridae</taxon>
        <taxon>Pentapetalae</taxon>
        <taxon>asterids</taxon>
        <taxon>lamiids</taxon>
        <taxon>Solanales</taxon>
        <taxon>Solanaceae</taxon>
        <taxon>Nicotianoideae</taxon>
        <taxon>Nicotianeae</taxon>
        <taxon>Nicotiana</taxon>
    </lineage>
</organism>
<evidence type="ECO:0000256" key="1">
    <source>
        <dbReference type="SAM" id="MobiDB-lite"/>
    </source>
</evidence>
<sequence>MNSLFHFFFFFFLLFTSQIKLLHAIDRPPPARFSGPSTARKQQVFQPQASAPFARDLESDKRRVPTGPNPLHNKKRKA</sequence>
<accession>A0A1J6I780</accession>
<dbReference type="SMR" id="A0A1J6I780"/>
<dbReference type="Gramene" id="OIT00300">
    <property type="protein sequence ID" value="OIT00300"/>
    <property type="gene ID" value="A4A49_22321"/>
</dbReference>